<dbReference type="AlphaFoldDB" id="A0A518J0R8"/>
<dbReference type="InterPro" id="IPR006674">
    <property type="entry name" value="HD_domain"/>
</dbReference>
<accession>A0A518J0R8</accession>
<feature type="domain" description="HD" evidence="1">
    <location>
        <begin position="28"/>
        <end position="129"/>
    </location>
</feature>
<dbReference type="SMART" id="SM00471">
    <property type="entry name" value="HDc"/>
    <property type="match status" value="1"/>
</dbReference>
<reference evidence="2 3" key="1">
    <citation type="submission" date="2019-02" db="EMBL/GenBank/DDBJ databases">
        <title>Deep-cultivation of Planctomycetes and their phenomic and genomic characterization uncovers novel biology.</title>
        <authorList>
            <person name="Wiegand S."/>
            <person name="Jogler M."/>
            <person name="Boedeker C."/>
            <person name="Pinto D."/>
            <person name="Vollmers J."/>
            <person name="Rivas-Marin E."/>
            <person name="Kohn T."/>
            <person name="Peeters S.H."/>
            <person name="Heuer A."/>
            <person name="Rast P."/>
            <person name="Oberbeckmann S."/>
            <person name="Bunk B."/>
            <person name="Jeske O."/>
            <person name="Meyerdierks A."/>
            <person name="Storesund J.E."/>
            <person name="Kallscheuer N."/>
            <person name="Luecker S."/>
            <person name="Lage O.M."/>
            <person name="Pohl T."/>
            <person name="Merkel B.J."/>
            <person name="Hornburger P."/>
            <person name="Mueller R.-W."/>
            <person name="Bruemmer F."/>
            <person name="Labrenz M."/>
            <person name="Spormann A.M."/>
            <person name="Op den Camp H."/>
            <person name="Overmann J."/>
            <person name="Amann R."/>
            <person name="Jetten M.S.M."/>
            <person name="Mascher T."/>
            <person name="Medema M.H."/>
            <person name="Devos D.P."/>
            <person name="Kaster A.-K."/>
            <person name="Ovreas L."/>
            <person name="Rohde M."/>
            <person name="Galperin M.Y."/>
            <person name="Jogler C."/>
        </authorList>
    </citation>
    <scope>NUCLEOTIDE SEQUENCE [LARGE SCALE GENOMIC DNA]</scope>
    <source>
        <strain evidence="2 3">Mal33</strain>
    </source>
</reference>
<dbReference type="InterPro" id="IPR003607">
    <property type="entry name" value="HD/PDEase_dom"/>
</dbReference>
<evidence type="ECO:0000313" key="2">
    <source>
        <dbReference type="EMBL" id="QDV58895.1"/>
    </source>
</evidence>
<dbReference type="SUPFAM" id="SSF109604">
    <property type="entry name" value="HD-domain/PDEase-like"/>
    <property type="match status" value="1"/>
</dbReference>
<dbReference type="PANTHER" id="PTHR33594:SF1">
    <property type="entry name" value="HD_PDEASE DOMAIN-CONTAINING PROTEIN"/>
    <property type="match status" value="1"/>
</dbReference>
<dbReference type="RefSeq" id="WP_145289719.1">
    <property type="nucleotide sequence ID" value="NZ_CP036318.1"/>
</dbReference>
<dbReference type="Gene3D" id="1.10.3210.50">
    <property type="match status" value="1"/>
</dbReference>
<dbReference type="Proteomes" id="UP000316770">
    <property type="component" value="Chromosome"/>
</dbReference>
<dbReference type="Pfam" id="PF01966">
    <property type="entry name" value="HD"/>
    <property type="match status" value="1"/>
</dbReference>
<keyword evidence="3" id="KW-1185">Reference proteome</keyword>
<dbReference type="PROSITE" id="PS51831">
    <property type="entry name" value="HD"/>
    <property type="match status" value="1"/>
</dbReference>
<sequence>MNSEQAKQVEAVRRIVCQRMQGQGAGHDVDHVLRVHRVAREIQAEVGGNLFVIELAALLHDIGDAKFHDGKERSGEFSREILGELLVDPASIERVAEIVDTISFRKAADRATLSLEAQVVQDADRLDAMGAVGIVRTIEYGASVGQPFHIGEHADASERTGLGHFEDKLFRLAALMNTEPARRIASQRHDFMKQFVDQYLAECGQE</sequence>
<keyword evidence="2" id="KW-0378">Hydrolase</keyword>
<dbReference type="PANTHER" id="PTHR33594">
    <property type="entry name" value="SUPERFAMILY HYDROLASE, PUTATIVE (AFU_ORTHOLOGUE AFUA_1G03035)-RELATED"/>
    <property type="match status" value="1"/>
</dbReference>
<gene>
    <name evidence="2" type="ORF">Mal33_49200</name>
</gene>
<name>A0A518J0R8_9BACT</name>
<dbReference type="EMBL" id="CP036318">
    <property type="protein sequence ID" value="QDV58895.1"/>
    <property type="molecule type" value="Genomic_DNA"/>
</dbReference>
<dbReference type="GO" id="GO:0016787">
    <property type="term" value="F:hydrolase activity"/>
    <property type="evidence" value="ECO:0007669"/>
    <property type="project" value="UniProtKB-KW"/>
</dbReference>
<dbReference type="CDD" id="cd00077">
    <property type="entry name" value="HDc"/>
    <property type="match status" value="1"/>
</dbReference>
<evidence type="ECO:0000259" key="1">
    <source>
        <dbReference type="PROSITE" id="PS51831"/>
    </source>
</evidence>
<proteinExistence type="predicted"/>
<organism evidence="2 3">
    <name type="scientific">Rosistilla oblonga</name>
    <dbReference type="NCBI Taxonomy" id="2527990"/>
    <lineage>
        <taxon>Bacteria</taxon>
        <taxon>Pseudomonadati</taxon>
        <taxon>Planctomycetota</taxon>
        <taxon>Planctomycetia</taxon>
        <taxon>Pirellulales</taxon>
        <taxon>Pirellulaceae</taxon>
        <taxon>Rosistilla</taxon>
    </lineage>
</organism>
<protein>
    <submittedName>
        <fullName evidence="2">Putative hydrolase</fullName>
    </submittedName>
</protein>
<evidence type="ECO:0000313" key="3">
    <source>
        <dbReference type="Proteomes" id="UP000316770"/>
    </source>
</evidence>